<feature type="compositionally biased region" description="Polar residues" evidence="1">
    <location>
        <begin position="1"/>
        <end position="10"/>
    </location>
</feature>
<evidence type="ECO:0000313" key="3">
    <source>
        <dbReference type="Proteomes" id="UP001519309"/>
    </source>
</evidence>
<dbReference type="RefSeq" id="WP_257785087.1">
    <property type="nucleotide sequence ID" value="NZ_CP016279.1"/>
</dbReference>
<comment type="caution">
    <text evidence="2">The sequence shown here is derived from an EMBL/GenBank/DDBJ whole genome shotgun (WGS) entry which is preliminary data.</text>
</comment>
<protein>
    <submittedName>
        <fullName evidence="2">Uncharacterized protein</fullName>
    </submittedName>
</protein>
<feature type="compositionally biased region" description="Basic and acidic residues" evidence="1">
    <location>
        <begin position="11"/>
        <end position="26"/>
    </location>
</feature>
<reference evidence="2 3" key="1">
    <citation type="submission" date="2021-03" db="EMBL/GenBank/DDBJ databases">
        <title>Genomic Encyclopedia of Type Strains, Phase IV (KMG-IV): sequencing the most valuable type-strain genomes for metagenomic binning, comparative biology and taxonomic classification.</title>
        <authorList>
            <person name="Goeker M."/>
        </authorList>
    </citation>
    <scope>NUCLEOTIDE SEQUENCE [LARGE SCALE GENOMIC DNA]</scope>
    <source>
        <strain evidence="2 3">DSM 40499</strain>
    </source>
</reference>
<dbReference type="EMBL" id="JAGGLP010000005">
    <property type="protein sequence ID" value="MBP2049810.1"/>
    <property type="molecule type" value="Genomic_DNA"/>
</dbReference>
<gene>
    <name evidence="2" type="ORF">J2Z21_002746</name>
</gene>
<feature type="region of interest" description="Disordered" evidence="1">
    <location>
        <begin position="1"/>
        <end position="44"/>
    </location>
</feature>
<sequence>MTGSQVGTTDRGSDFERDAARTERPRAGAGTDASWLWPCNAGTV</sequence>
<accession>A0ABS4LQY6</accession>
<dbReference type="Proteomes" id="UP001519309">
    <property type="component" value="Unassembled WGS sequence"/>
</dbReference>
<organism evidence="2 3">
    <name type="scientific">Streptomyces griseochromogenes</name>
    <dbReference type="NCBI Taxonomy" id="68214"/>
    <lineage>
        <taxon>Bacteria</taxon>
        <taxon>Bacillati</taxon>
        <taxon>Actinomycetota</taxon>
        <taxon>Actinomycetes</taxon>
        <taxon>Kitasatosporales</taxon>
        <taxon>Streptomycetaceae</taxon>
        <taxon>Streptomyces</taxon>
    </lineage>
</organism>
<evidence type="ECO:0000256" key="1">
    <source>
        <dbReference type="SAM" id="MobiDB-lite"/>
    </source>
</evidence>
<keyword evidence="3" id="KW-1185">Reference proteome</keyword>
<proteinExistence type="predicted"/>
<evidence type="ECO:0000313" key="2">
    <source>
        <dbReference type="EMBL" id="MBP2049810.1"/>
    </source>
</evidence>
<name>A0ABS4LQY6_9ACTN</name>